<dbReference type="AlphaFoldDB" id="A0A9Q3IPI7"/>
<evidence type="ECO:0000313" key="3">
    <source>
        <dbReference type="Proteomes" id="UP000765509"/>
    </source>
</evidence>
<organism evidence="2 3">
    <name type="scientific">Austropuccinia psidii MF-1</name>
    <dbReference type="NCBI Taxonomy" id="1389203"/>
    <lineage>
        <taxon>Eukaryota</taxon>
        <taxon>Fungi</taxon>
        <taxon>Dikarya</taxon>
        <taxon>Basidiomycota</taxon>
        <taxon>Pucciniomycotina</taxon>
        <taxon>Pucciniomycetes</taxon>
        <taxon>Pucciniales</taxon>
        <taxon>Sphaerophragmiaceae</taxon>
        <taxon>Austropuccinia</taxon>
    </lineage>
</organism>
<feature type="region of interest" description="Disordered" evidence="1">
    <location>
        <begin position="85"/>
        <end position="111"/>
    </location>
</feature>
<reference evidence="2" key="1">
    <citation type="submission" date="2021-03" db="EMBL/GenBank/DDBJ databases">
        <title>Draft genome sequence of rust myrtle Austropuccinia psidii MF-1, a brazilian biotype.</title>
        <authorList>
            <person name="Quecine M.C."/>
            <person name="Pachon D.M.R."/>
            <person name="Bonatelli M.L."/>
            <person name="Correr F.H."/>
            <person name="Franceschini L.M."/>
            <person name="Leite T.F."/>
            <person name="Margarido G.R.A."/>
            <person name="Almeida C.A."/>
            <person name="Ferrarezi J.A."/>
            <person name="Labate C.A."/>
        </authorList>
    </citation>
    <scope>NUCLEOTIDE SEQUENCE</scope>
    <source>
        <strain evidence="2">MF-1</strain>
    </source>
</reference>
<evidence type="ECO:0000313" key="2">
    <source>
        <dbReference type="EMBL" id="MBW0547647.1"/>
    </source>
</evidence>
<name>A0A9Q3IPI7_9BASI</name>
<dbReference type="EMBL" id="AVOT02052736">
    <property type="protein sequence ID" value="MBW0547647.1"/>
    <property type="molecule type" value="Genomic_DNA"/>
</dbReference>
<evidence type="ECO:0000256" key="1">
    <source>
        <dbReference type="SAM" id="MobiDB-lite"/>
    </source>
</evidence>
<comment type="caution">
    <text evidence="2">The sequence shown here is derived from an EMBL/GenBank/DDBJ whole genome shotgun (WGS) entry which is preliminary data.</text>
</comment>
<sequence>MANSPIIGSFGEALLKEDQIINEELHWSPENEDFNKENLLHLKDTSSISRKQEIKEIKETLNILEISDKTNAQITQELMDQLNFKPSGPILKTHNSSNDQKSSKIVRFKLN</sequence>
<protein>
    <submittedName>
        <fullName evidence="2">Uncharacterized protein</fullName>
    </submittedName>
</protein>
<proteinExistence type="predicted"/>
<keyword evidence="3" id="KW-1185">Reference proteome</keyword>
<dbReference type="Proteomes" id="UP000765509">
    <property type="component" value="Unassembled WGS sequence"/>
</dbReference>
<accession>A0A9Q3IPI7</accession>
<gene>
    <name evidence="2" type="ORF">O181_087362</name>
</gene>